<keyword evidence="4" id="KW-1185">Reference proteome</keyword>
<dbReference type="Proteomes" id="UP001153069">
    <property type="component" value="Unassembled WGS sequence"/>
</dbReference>
<protein>
    <submittedName>
        <fullName evidence="3">Division cycle protein 123</fullName>
    </submittedName>
</protein>
<comment type="caution">
    <text evidence="3">The sequence shown here is derived from an EMBL/GenBank/DDBJ whole genome shotgun (WGS) entry which is preliminary data.</text>
</comment>
<evidence type="ECO:0000256" key="1">
    <source>
        <dbReference type="ARBA" id="ARBA00011047"/>
    </source>
</evidence>
<evidence type="ECO:0000313" key="4">
    <source>
        <dbReference type="Proteomes" id="UP001153069"/>
    </source>
</evidence>
<dbReference type="Pfam" id="PF07065">
    <property type="entry name" value="D123"/>
    <property type="match status" value="1"/>
</dbReference>
<feature type="region of interest" description="Disordered" evidence="2">
    <location>
        <begin position="91"/>
        <end position="119"/>
    </location>
</feature>
<evidence type="ECO:0000313" key="3">
    <source>
        <dbReference type="EMBL" id="CAB9508493.1"/>
    </source>
</evidence>
<name>A0A9N8HB61_9STRA</name>
<comment type="similarity">
    <text evidence="1">Belongs to the CDC123 family.</text>
</comment>
<organism evidence="3 4">
    <name type="scientific">Seminavis robusta</name>
    <dbReference type="NCBI Taxonomy" id="568900"/>
    <lineage>
        <taxon>Eukaryota</taxon>
        <taxon>Sar</taxon>
        <taxon>Stramenopiles</taxon>
        <taxon>Ochrophyta</taxon>
        <taxon>Bacillariophyta</taxon>
        <taxon>Bacillariophyceae</taxon>
        <taxon>Bacillariophycidae</taxon>
        <taxon>Naviculales</taxon>
        <taxon>Naviculaceae</taxon>
        <taxon>Seminavis</taxon>
    </lineage>
</organism>
<reference evidence="3" key="1">
    <citation type="submission" date="2020-06" db="EMBL/GenBank/DDBJ databases">
        <authorList>
            <consortium name="Plant Systems Biology data submission"/>
        </authorList>
    </citation>
    <scope>NUCLEOTIDE SEQUENCE</scope>
    <source>
        <strain evidence="3">D6</strain>
    </source>
</reference>
<gene>
    <name evidence="3" type="ORF">SEMRO_349_G123500.1</name>
</gene>
<dbReference type="AlphaFoldDB" id="A0A9N8HB61"/>
<feature type="region of interest" description="Disordered" evidence="2">
    <location>
        <begin position="1"/>
        <end position="21"/>
    </location>
</feature>
<sequence length="189" mass="20948">MAAPATTTTEPTNISGGGNPLPLEASCEELLECQFSSWFPTFRHLDRSDCDDRRSNVTIKSQLVSPLPADFSDFLLADGIRLPEGATRLSSCAPNEQEQQPDDSSCDDQQSNDSEQKQFSFPQLNQQIEEAIEALGGSVVPKLNWSAPKDATWVNEGTLKCKTPGDVYLLLKSSDFCLHDWQVFQENIY</sequence>
<dbReference type="InterPro" id="IPR009772">
    <property type="entry name" value="CDC123"/>
</dbReference>
<accession>A0A9N8HB61</accession>
<feature type="compositionally biased region" description="Low complexity" evidence="2">
    <location>
        <begin position="1"/>
        <end position="12"/>
    </location>
</feature>
<proteinExistence type="inferred from homology"/>
<dbReference type="OrthoDB" id="360540at2759"/>
<evidence type="ECO:0000256" key="2">
    <source>
        <dbReference type="SAM" id="MobiDB-lite"/>
    </source>
</evidence>
<dbReference type="PANTHER" id="PTHR15323:SF6">
    <property type="entry name" value="CELL DIVISION CYCLE PROTEIN 123 HOMOLOG"/>
    <property type="match status" value="1"/>
</dbReference>
<dbReference type="GO" id="GO:0005737">
    <property type="term" value="C:cytoplasm"/>
    <property type="evidence" value="ECO:0007669"/>
    <property type="project" value="TreeGrafter"/>
</dbReference>
<dbReference type="PANTHER" id="PTHR15323">
    <property type="entry name" value="D123 PROTEIN"/>
    <property type="match status" value="1"/>
</dbReference>
<dbReference type="EMBL" id="CAICTM010000348">
    <property type="protein sequence ID" value="CAB9508493.1"/>
    <property type="molecule type" value="Genomic_DNA"/>
</dbReference>